<dbReference type="InterPro" id="IPR017946">
    <property type="entry name" value="PLC-like_Pdiesterase_TIM-brl"/>
</dbReference>
<accession>A0A644XXB2</accession>
<dbReference type="SUPFAM" id="SSF51695">
    <property type="entry name" value="PLC-like phosphodiesterases"/>
    <property type="match status" value="1"/>
</dbReference>
<proteinExistence type="predicted"/>
<dbReference type="Pfam" id="PF03009">
    <property type="entry name" value="GDPD"/>
    <property type="match status" value="1"/>
</dbReference>
<protein>
    <submittedName>
        <fullName evidence="2">Putative glycerophosphodiester phosphodiesterase 1</fullName>
        <ecNumber evidence="2">3.1.4.46</ecNumber>
    </submittedName>
</protein>
<dbReference type="PANTHER" id="PTHR46211:SF1">
    <property type="entry name" value="GLYCEROPHOSPHODIESTER PHOSPHODIESTERASE, CYTOPLASMIC"/>
    <property type="match status" value="1"/>
</dbReference>
<sequence>MTLVIAHRGWSSRQPEQSRAAYVAAIDLAARTGRRLGLECDTHFSADDRLVCLHDLDLERTGGLEVAARDLTVAQLKGIDIGSWLVGPGATAEQRELITVPELFDLVAEARGRGVDVLAVVETKHPNPRGTDVERALADLLRERGWVRADAPVRMISFNPEGVRVFAELLPDVPRSQLQYPVPVLAGVEAPAVSPWLGMVRRDPDLVRRAHEAGFEVHVWTVNDPADIAFCLQLGVDAITTDQPDVALQLVVD</sequence>
<dbReference type="EMBL" id="VSSQ01003412">
    <property type="protein sequence ID" value="MPM20567.1"/>
    <property type="molecule type" value="Genomic_DNA"/>
</dbReference>
<gene>
    <name evidence="2" type="primary">glpQ1</name>
    <name evidence="2" type="ORF">SDC9_66998</name>
</gene>
<dbReference type="PANTHER" id="PTHR46211">
    <property type="entry name" value="GLYCEROPHOSPHORYL DIESTER PHOSPHODIESTERASE"/>
    <property type="match status" value="1"/>
</dbReference>
<feature type="domain" description="GP-PDE" evidence="1">
    <location>
        <begin position="2"/>
        <end position="251"/>
    </location>
</feature>
<evidence type="ECO:0000259" key="1">
    <source>
        <dbReference type="PROSITE" id="PS51704"/>
    </source>
</evidence>
<dbReference type="Gene3D" id="3.20.20.190">
    <property type="entry name" value="Phosphatidylinositol (PI) phosphodiesterase"/>
    <property type="match status" value="1"/>
</dbReference>
<dbReference type="AlphaFoldDB" id="A0A644XXB2"/>
<dbReference type="GO" id="GO:0008889">
    <property type="term" value="F:glycerophosphodiester phosphodiesterase activity"/>
    <property type="evidence" value="ECO:0007669"/>
    <property type="project" value="UniProtKB-EC"/>
</dbReference>
<name>A0A644XXB2_9ZZZZ</name>
<dbReference type="InterPro" id="IPR030395">
    <property type="entry name" value="GP_PDE_dom"/>
</dbReference>
<dbReference type="EC" id="3.1.4.46" evidence="2"/>
<dbReference type="PROSITE" id="PS51704">
    <property type="entry name" value="GP_PDE"/>
    <property type="match status" value="1"/>
</dbReference>
<organism evidence="2">
    <name type="scientific">bioreactor metagenome</name>
    <dbReference type="NCBI Taxonomy" id="1076179"/>
    <lineage>
        <taxon>unclassified sequences</taxon>
        <taxon>metagenomes</taxon>
        <taxon>ecological metagenomes</taxon>
    </lineage>
</organism>
<dbReference type="GO" id="GO:0006629">
    <property type="term" value="P:lipid metabolic process"/>
    <property type="evidence" value="ECO:0007669"/>
    <property type="project" value="InterPro"/>
</dbReference>
<keyword evidence="2" id="KW-0378">Hydrolase</keyword>
<reference evidence="2" key="1">
    <citation type="submission" date="2019-08" db="EMBL/GenBank/DDBJ databases">
        <authorList>
            <person name="Kucharzyk K."/>
            <person name="Murdoch R.W."/>
            <person name="Higgins S."/>
            <person name="Loffler F."/>
        </authorList>
    </citation>
    <scope>NUCLEOTIDE SEQUENCE</scope>
</reference>
<comment type="caution">
    <text evidence="2">The sequence shown here is derived from an EMBL/GenBank/DDBJ whole genome shotgun (WGS) entry which is preliminary data.</text>
</comment>
<evidence type="ECO:0000313" key="2">
    <source>
        <dbReference type="EMBL" id="MPM20567.1"/>
    </source>
</evidence>